<proteinExistence type="predicted"/>
<organism evidence="2 3">
    <name type="scientific">Huso huso</name>
    <name type="common">Beluga</name>
    <name type="synonym">Acipenser huso</name>
    <dbReference type="NCBI Taxonomy" id="61971"/>
    <lineage>
        <taxon>Eukaryota</taxon>
        <taxon>Metazoa</taxon>
        <taxon>Chordata</taxon>
        <taxon>Craniata</taxon>
        <taxon>Vertebrata</taxon>
        <taxon>Euteleostomi</taxon>
        <taxon>Actinopterygii</taxon>
        <taxon>Chondrostei</taxon>
        <taxon>Acipenseriformes</taxon>
        <taxon>Acipenseridae</taxon>
        <taxon>Huso</taxon>
    </lineage>
</organism>
<evidence type="ECO:0000313" key="2">
    <source>
        <dbReference type="EMBL" id="KAK6475212.1"/>
    </source>
</evidence>
<dbReference type="Proteomes" id="UP001369086">
    <property type="component" value="Unassembled WGS sequence"/>
</dbReference>
<keyword evidence="1" id="KW-1133">Transmembrane helix</keyword>
<sequence length="121" mass="13757">MSGFFKMLKKKKELIPLIGIMTFAATGATSVGIYFLATKPDVILFKSKNPEPWETLDPSKPQKLLTINQQWKPVEECRNEYRLVKLDDSSTNRTSIVGCNTEQPQELFLSAPCQTLHDQPR</sequence>
<accession>A0ABR0YRJ9</accession>
<keyword evidence="1" id="KW-0472">Membrane</keyword>
<dbReference type="PANTHER" id="PTHR14256:SF3">
    <property type="entry name" value="NORMAL MUCOSA OF ESOPHAGUS-SPECIFIC GENE 1 PROTEIN"/>
    <property type="match status" value="1"/>
</dbReference>
<feature type="transmembrane region" description="Helical" evidence="1">
    <location>
        <begin position="14"/>
        <end position="37"/>
    </location>
</feature>
<dbReference type="Pfam" id="PF06522">
    <property type="entry name" value="B12D"/>
    <property type="match status" value="1"/>
</dbReference>
<protein>
    <submittedName>
        <fullName evidence="2">Normal mucosa of esophagus-specific gene 1 protein</fullName>
    </submittedName>
</protein>
<keyword evidence="1" id="KW-0812">Transmembrane</keyword>
<reference evidence="2 3" key="1">
    <citation type="submission" date="2021-05" db="EMBL/GenBank/DDBJ databases">
        <authorList>
            <person name="Zahm M."/>
            <person name="Klopp C."/>
            <person name="Cabau C."/>
            <person name="Kuhl H."/>
            <person name="Suciu R."/>
            <person name="Ciorpac M."/>
            <person name="Holostenco D."/>
            <person name="Gessner J."/>
            <person name="Wuertz S."/>
            <person name="Hohne C."/>
            <person name="Stock M."/>
            <person name="Gislard M."/>
            <person name="Lluch J."/>
            <person name="Milhes M."/>
            <person name="Lampietro C."/>
            <person name="Lopez Roques C."/>
            <person name="Donnadieu C."/>
            <person name="Du K."/>
            <person name="Schartl M."/>
            <person name="Guiguen Y."/>
        </authorList>
    </citation>
    <scope>NUCLEOTIDE SEQUENCE [LARGE SCALE GENOMIC DNA]</scope>
    <source>
        <strain evidence="2">Hh-F2</strain>
        <tissue evidence="2">Blood</tissue>
    </source>
</reference>
<comment type="caution">
    <text evidence="2">The sequence shown here is derived from an EMBL/GenBank/DDBJ whole genome shotgun (WGS) entry which is preliminary data.</text>
</comment>
<gene>
    <name evidence="2" type="ORF">HHUSO_G24649</name>
</gene>
<name>A0ABR0YRJ9_HUSHU</name>
<dbReference type="InterPro" id="IPR010530">
    <property type="entry name" value="B12D"/>
</dbReference>
<keyword evidence="3" id="KW-1185">Reference proteome</keyword>
<evidence type="ECO:0000313" key="3">
    <source>
        <dbReference type="Proteomes" id="UP001369086"/>
    </source>
</evidence>
<dbReference type="EMBL" id="JAHFZB010000024">
    <property type="protein sequence ID" value="KAK6475212.1"/>
    <property type="molecule type" value="Genomic_DNA"/>
</dbReference>
<evidence type="ECO:0000256" key="1">
    <source>
        <dbReference type="SAM" id="Phobius"/>
    </source>
</evidence>
<dbReference type="PANTHER" id="PTHR14256">
    <property type="entry name" value="NADH-UBIQUINONE OXIDOREDUCTASE MLRQ SUBUNIT"/>
    <property type="match status" value="1"/>
</dbReference>